<dbReference type="GeneID" id="7836646"/>
<evidence type="ECO:0000313" key="1">
    <source>
        <dbReference type="EMBL" id="EAS03756.2"/>
    </source>
</evidence>
<protein>
    <submittedName>
        <fullName evidence="1">Uncharacterized protein</fullName>
    </submittedName>
</protein>
<evidence type="ECO:0000313" key="2">
    <source>
        <dbReference type="Proteomes" id="UP000009168"/>
    </source>
</evidence>
<sequence>MSVILGQETNNSFLQSSQGIEQTYSVQLKKPNVDPKTQRGYYFMRTDDIVGASPCKNRFASSCQRKTNPLMPEYKLPSLNNLNQSQQSINTTFIRDSLNVKDIEGTSAKPRNWNYQRNKDPYTEIEGSKTRQRRILSKPNYQYDVQDINKDGIHKRNRSTNPLEPRYDIPYEKNYGYIEGTESITKKPKICFKQRQSNFNRDIELAWVNSGNEKRYFMDQRRQLKNPLNISDIEGTSTEQNKYKFSTKRHINPLCPVYNFPGHSEKLNSEDFIRKPHYKHQQI</sequence>
<dbReference type="PANTHER" id="PTHR38130">
    <property type="entry name" value="EF-HAND DOMAIN-CONTAINING PROTEIN"/>
    <property type="match status" value="1"/>
</dbReference>
<dbReference type="RefSeq" id="XP_001024001.2">
    <property type="nucleotide sequence ID" value="XM_001024001.2"/>
</dbReference>
<organism evidence="1 2">
    <name type="scientific">Tetrahymena thermophila (strain SB210)</name>
    <dbReference type="NCBI Taxonomy" id="312017"/>
    <lineage>
        <taxon>Eukaryota</taxon>
        <taxon>Sar</taxon>
        <taxon>Alveolata</taxon>
        <taxon>Ciliophora</taxon>
        <taxon>Intramacronucleata</taxon>
        <taxon>Oligohymenophorea</taxon>
        <taxon>Hymenostomatida</taxon>
        <taxon>Tetrahymenina</taxon>
        <taxon>Tetrahymenidae</taxon>
        <taxon>Tetrahymena</taxon>
    </lineage>
</organism>
<accession>I7MHY9</accession>
<dbReference type="EMBL" id="GG662472">
    <property type="protein sequence ID" value="EAS03756.2"/>
    <property type="molecule type" value="Genomic_DNA"/>
</dbReference>
<dbReference type="InParanoid" id="I7MHY9"/>
<dbReference type="OrthoDB" id="10248735at2759"/>
<dbReference type="Proteomes" id="UP000009168">
    <property type="component" value="Unassembled WGS sequence"/>
</dbReference>
<name>I7MHY9_TETTS</name>
<dbReference type="AlphaFoldDB" id="I7MHY9"/>
<proteinExistence type="predicted"/>
<dbReference type="PANTHER" id="PTHR38130:SF1">
    <property type="entry name" value="EF-HAND DOMAIN-CONTAINING PROTEIN"/>
    <property type="match status" value="1"/>
</dbReference>
<keyword evidence="2" id="KW-1185">Reference proteome</keyword>
<dbReference type="KEGG" id="tet:TTHERM_00475190"/>
<reference evidence="2" key="1">
    <citation type="journal article" date="2006" name="PLoS Biol.">
        <title>Macronuclear genome sequence of the ciliate Tetrahymena thermophila, a model eukaryote.</title>
        <authorList>
            <person name="Eisen J.A."/>
            <person name="Coyne R.S."/>
            <person name="Wu M."/>
            <person name="Wu D."/>
            <person name="Thiagarajan M."/>
            <person name="Wortman J.R."/>
            <person name="Badger J.H."/>
            <person name="Ren Q."/>
            <person name="Amedeo P."/>
            <person name="Jones K.M."/>
            <person name="Tallon L.J."/>
            <person name="Delcher A.L."/>
            <person name="Salzberg S.L."/>
            <person name="Silva J.C."/>
            <person name="Haas B.J."/>
            <person name="Majoros W.H."/>
            <person name="Farzad M."/>
            <person name="Carlton J.M."/>
            <person name="Smith R.K. Jr."/>
            <person name="Garg J."/>
            <person name="Pearlman R.E."/>
            <person name="Karrer K.M."/>
            <person name="Sun L."/>
            <person name="Manning G."/>
            <person name="Elde N.C."/>
            <person name="Turkewitz A.P."/>
            <person name="Asai D.J."/>
            <person name="Wilkes D.E."/>
            <person name="Wang Y."/>
            <person name="Cai H."/>
            <person name="Collins K."/>
            <person name="Stewart B.A."/>
            <person name="Lee S.R."/>
            <person name="Wilamowska K."/>
            <person name="Weinberg Z."/>
            <person name="Ruzzo W.L."/>
            <person name="Wloga D."/>
            <person name="Gaertig J."/>
            <person name="Frankel J."/>
            <person name="Tsao C.-C."/>
            <person name="Gorovsky M.A."/>
            <person name="Keeling P.J."/>
            <person name="Waller R.F."/>
            <person name="Patron N.J."/>
            <person name="Cherry J.M."/>
            <person name="Stover N.A."/>
            <person name="Krieger C.J."/>
            <person name="del Toro C."/>
            <person name="Ryder H.F."/>
            <person name="Williamson S.C."/>
            <person name="Barbeau R.A."/>
            <person name="Hamilton E.P."/>
            <person name="Orias E."/>
        </authorList>
    </citation>
    <scope>NUCLEOTIDE SEQUENCE [LARGE SCALE GENOMIC DNA]</scope>
    <source>
        <strain evidence="2">SB210</strain>
    </source>
</reference>
<gene>
    <name evidence="1" type="ORF">TTHERM_00475190</name>
</gene>